<gene>
    <name evidence="3" type="ORF">B5F14_07675</name>
</gene>
<dbReference type="InterPro" id="IPR013559">
    <property type="entry name" value="YheO"/>
</dbReference>
<reference evidence="4" key="1">
    <citation type="submission" date="2017-04" db="EMBL/GenBank/DDBJ databases">
        <title>Function of individual gut microbiota members based on whole genome sequencing of pure cultures obtained from chicken caecum.</title>
        <authorList>
            <person name="Medvecky M."/>
            <person name="Cejkova D."/>
            <person name="Polansky O."/>
            <person name="Karasova D."/>
            <person name="Kubasova T."/>
            <person name="Cizek A."/>
            <person name="Rychlik I."/>
        </authorList>
    </citation>
    <scope>NUCLEOTIDE SEQUENCE [LARGE SCALE GENOMIC DNA]</scope>
    <source>
        <strain evidence="4">An178</strain>
    </source>
</reference>
<dbReference type="RefSeq" id="WP_087158888.1">
    <property type="nucleotide sequence ID" value="NZ_NFKM01000015.1"/>
</dbReference>
<dbReference type="InterPro" id="IPR039445">
    <property type="entry name" value="DauR-like_HTH"/>
</dbReference>
<feature type="domain" description="YheO-like" evidence="1">
    <location>
        <begin position="16"/>
        <end position="120"/>
    </location>
</feature>
<dbReference type="AlphaFoldDB" id="A0A1Y4LQN1"/>
<dbReference type="EMBL" id="NFKM01000015">
    <property type="protein sequence ID" value="OUP58957.1"/>
    <property type="molecule type" value="Genomic_DNA"/>
</dbReference>
<proteinExistence type="predicted"/>
<dbReference type="PANTHER" id="PTHR35568">
    <property type="entry name" value="TRANSCRIPTIONAL REGULATOR DAUR"/>
    <property type="match status" value="1"/>
</dbReference>
<protein>
    <recommendedName>
        <fullName evidence="5">YheO-like PAS domain protein</fullName>
    </recommendedName>
</protein>
<dbReference type="Proteomes" id="UP000195447">
    <property type="component" value="Unassembled WGS sequence"/>
</dbReference>
<evidence type="ECO:0008006" key="5">
    <source>
        <dbReference type="Google" id="ProtNLM"/>
    </source>
</evidence>
<evidence type="ECO:0000313" key="4">
    <source>
        <dbReference type="Proteomes" id="UP000195447"/>
    </source>
</evidence>
<evidence type="ECO:0000313" key="3">
    <source>
        <dbReference type="EMBL" id="OUP58957.1"/>
    </source>
</evidence>
<dbReference type="InterPro" id="IPR039446">
    <property type="entry name" value="DauR-like"/>
</dbReference>
<evidence type="ECO:0000259" key="2">
    <source>
        <dbReference type="Pfam" id="PF13309"/>
    </source>
</evidence>
<feature type="domain" description="Transcriptional regulator DauR-like HTH" evidence="2">
    <location>
        <begin position="162"/>
        <end position="218"/>
    </location>
</feature>
<dbReference type="Pfam" id="PF13309">
    <property type="entry name" value="HTH_22"/>
    <property type="match status" value="1"/>
</dbReference>
<keyword evidence="4" id="KW-1185">Reference proteome</keyword>
<comment type="caution">
    <text evidence="3">The sequence shown here is derived from an EMBL/GenBank/DDBJ whole genome shotgun (WGS) entry which is preliminary data.</text>
</comment>
<dbReference type="Pfam" id="PF08348">
    <property type="entry name" value="PAS_6"/>
    <property type="match status" value="1"/>
</dbReference>
<sequence length="226" mass="25696">MKPKEIQLTLIDKQILKSYSELLEGLKEYLGDGYEIVLHSLESFEHSVINIVNGEHTGRKVGAPITDRALEMLNRLEDKGESNETYFSTNTKGEPLKSTTIAIRGENNRIIGLLCMNYYMNISFNDFIQSFIPNKPKEIQTTRPVTETFASNVDEMILSTLDYVKKEIYEDSSISFSNKNKAIISQLYDKGIFQIKDSVTMIAAQLGISKNTVYLHLRNLQGLENK</sequence>
<name>A0A1Y4LQN1_9FIRM</name>
<organism evidence="3 4">
    <name type="scientific">Faecalitalea cylindroides</name>
    <dbReference type="NCBI Taxonomy" id="39483"/>
    <lineage>
        <taxon>Bacteria</taxon>
        <taxon>Bacillati</taxon>
        <taxon>Bacillota</taxon>
        <taxon>Erysipelotrichia</taxon>
        <taxon>Erysipelotrichales</taxon>
        <taxon>Erysipelotrichaceae</taxon>
        <taxon>Faecalitalea</taxon>
    </lineage>
</organism>
<evidence type="ECO:0000259" key="1">
    <source>
        <dbReference type="Pfam" id="PF08348"/>
    </source>
</evidence>
<accession>A0A1Y4LQN1</accession>
<dbReference type="PANTHER" id="PTHR35568:SF1">
    <property type="entry name" value="TRANSCRIPTIONAL REGULATOR DAUR"/>
    <property type="match status" value="1"/>
</dbReference>